<accession>A0A8C3KRF1</accession>
<name>A0A8C3KRF1_9CHAR</name>
<organism evidence="1 2">
    <name type="scientific">Calidris pygmaea</name>
    <name type="common">Spoon-billed sandpiper</name>
    <dbReference type="NCBI Taxonomy" id="425635"/>
    <lineage>
        <taxon>Eukaryota</taxon>
        <taxon>Metazoa</taxon>
        <taxon>Chordata</taxon>
        <taxon>Craniata</taxon>
        <taxon>Vertebrata</taxon>
        <taxon>Euteleostomi</taxon>
        <taxon>Archelosauria</taxon>
        <taxon>Archosauria</taxon>
        <taxon>Dinosauria</taxon>
        <taxon>Saurischia</taxon>
        <taxon>Theropoda</taxon>
        <taxon>Coelurosauria</taxon>
        <taxon>Aves</taxon>
        <taxon>Neognathae</taxon>
        <taxon>Neoaves</taxon>
        <taxon>Charadriiformes</taxon>
        <taxon>Scolopacidae</taxon>
        <taxon>Calidris</taxon>
    </lineage>
</organism>
<evidence type="ECO:0008006" key="3">
    <source>
        <dbReference type="Google" id="ProtNLM"/>
    </source>
</evidence>
<dbReference type="Proteomes" id="UP000694419">
    <property type="component" value="Unplaced"/>
</dbReference>
<proteinExistence type="predicted"/>
<keyword evidence="2" id="KW-1185">Reference proteome</keyword>
<sequence>MAGQISKSDQIKQFKEFLRTYNEFTETMTCSDHCLQKHLKTAHRISMRCICHIWQNISTVPAADLSGKTPH</sequence>
<dbReference type="AlphaFoldDB" id="A0A8C3KRF1"/>
<evidence type="ECO:0000313" key="2">
    <source>
        <dbReference type="Proteomes" id="UP000694419"/>
    </source>
</evidence>
<protein>
    <recommendedName>
        <fullName evidence="3">Mitochondrial import inner membrane translocase subunit</fullName>
    </recommendedName>
</protein>
<evidence type="ECO:0000313" key="1">
    <source>
        <dbReference type="Ensembl" id="ENSCPGP00000027490.1"/>
    </source>
</evidence>
<reference evidence="1" key="2">
    <citation type="submission" date="2025-09" db="UniProtKB">
        <authorList>
            <consortium name="Ensembl"/>
        </authorList>
    </citation>
    <scope>IDENTIFICATION</scope>
</reference>
<reference evidence="1" key="1">
    <citation type="submission" date="2025-08" db="UniProtKB">
        <authorList>
            <consortium name="Ensembl"/>
        </authorList>
    </citation>
    <scope>IDENTIFICATION</scope>
</reference>
<dbReference type="Ensembl" id="ENSCPGT00000030003.1">
    <property type="protein sequence ID" value="ENSCPGP00000027490.1"/>
    <property type="gene ID" value="ENSCPGG00000018952.1"/>
</dbReference>